<protein>
    <submittedName>
        <fullName evidence="1">Mitogen-activated protein kinase kinase kinase</fullName>
        <ecNumber evidence="1">2.7.11.25</ecNumber>
    </submittedName>
</protein>
<sequence length="109" mass="12735">MNNRFVAFWNCATDECIKEVIRVLHVMRLWTWEIHEMILSLHSISHLVTNRVVVSLKSKYNNMRNKELNDEEMCDTSSCTSEIQILWSTGMLSEPIPNGFYSIVADKKL</sequence>
<evidence type="ECO:0000313" key="1">
    <source>
        <dbReference type="EMBL" id="KAL1560611.1"/>
    </source>
</evidence>
<dbReference type="GO" id="GO:0004709">
    <property type="term" value="F:MAP kinase kinase kinase activity"/>
    <property type="evidence" value="ECO:0007669"/>
    <property type="project" value="UniProtKB-EC"/>
</dbReference>
<dbReference type="EC" id="2.7.11.25" evidence="1"/>
<accession>A0ABD1HVU7</accession>
<keyword evidence="1" id="KW-0808">Transferase</keyword>
<organism evidence="1 2">
    <name type="scientific">Salvia divinorum</name>
    <name type="common">Maria pastora</name>
    <name type="synonym">Diviner's sage</name>
    <dbReference type="NCBI Taxonomy" id="28513"/>
    <lineage>
        <taxon>Eukaryota</taxon>
        <taxon>Viridiplantae</taxon>
        <taxon>Streptophyta</taxon>
        <taxon>Embryophyta</taxon>
        <taxon>Tracheophyta</taxon>
        <taxon>Spermatophyta</taxon>
        <taxon>Magnoliopsida</taxon>
        <taxon>eudicotyledons</taxon>
        <taxon>Gunneridae</taxon>
        <taxon>Pentapetalae</taxon>
        <taxon>asterids</taxon>
        <taxon>lamiids</taxon>
        <taxon>Lamiales</taxon>
        <taxon>Lamiaceae</taxon>
        <taxon>Nepetoideae</taxon>
        <taxon>Mentheae</taxon>
        <taxon>Salviinae</taxon>
        <taxon>Salvia</taxon>
        <taxon>Salvia subgen. Calosphace</taxon>
    </lineage>
</organism>
<name>A0ABD1HVU7_SALDI</name>
<gene>
    <name evidence="1" type="ORF">AAHA92_10803</name>
</gene>
<comment type="caution">
    <text evidence="1">The sequence shown here is derived from an EMBL/GenBank/DDBJ whole genome shotgun (WGS) entry which is preliminary data.</text>
</comment>
<dbReference type="AlphaFoldDB" id="A0ABD1HVU7"/>
<keyword evidence="2" id="KW-1185">Reference proteome</keyword>
<proteinExistence type="predicted"/>
<keyword evidence="1" id="KW-0418">Kinase</keyword>
<evidence type="ECO:0000313" key="2">
    <source>
        <dbReference type="Proteomes" id="UP001567538"/>
    </source>
</evidence>
<dbReference type="Proteomes" id="UP001567538">
    <property type="component" value="Unassembled WGS sequence"/>
</dbReference>
<reference evidence="1 2" key="1">
    <citation type="submission" date="2024-06" db="EMBL/GenBank/DDBJ databases">
        <title>A chromosome level genome sequence of Diviner's sage (Salvia divinorum).</title>
        <authorList>
            <person name="Ford S.A."/>
            <person name="Ro D.-K."/>
            <person name="Ness R.W."/>
            <person name="Phillips M.A."/>
        </authorList>
    </citation>
    <scope>NUCLEOTIDE SEQUENCE [LARGE SCALE GENOMIC DNA]</scope>
    <source>
        <strain evidence="1">SAF-2024a</strain>
        <tissue evidence="1">Leaf</tissue>
    </source>
</reference>
<dbReference type="EMBL" id="JBEAFC010000004">
    <property type="protein sequence ID" value="KAL1560611.1"/>
    <property type="molecule type" value="Genomic_DNA"/>
</dbReference>